<keyword evidence="3" id="KW-1185">Reference proteome</keyword>
<dbReference type="InterPro" id="IPR036291">
    <property type="entry name" value="NAD(P)-bd_dom_sf"/>
</dbReference>
<dbReference type="GO" id="GO:0016491">
    <property type="term" value="F:oxidoreductase activity"/>
    <property type="evidence" value="ECO:0007669"/>
    <property type="project" value="UniProtKB-KW"/>
</dbReference>
<gene>
    <name evidence="2" type="ORF">FSP39_017905</name>
</gene>
<dbReference type="AlphaFoldDB" id="A0AA88XMV4"/>
<dbReference type="InterPro" id="IPR002347">
    <property type="entry name" value="SDR_fam"/>
</dbReference>
<dbReference type="PROSITE" id="PS00061">
    <property type="entry name" value="ADH_SHORT"/>
    <property type="match status" value="1"/>
</dbReference>
<dbReference type="Proteomes" id="UP001186944">
    <property type="component" value="Unassembled WGS sequence"/>
</dbReference>
<sequence length="251" mass="27059">LPFKIVTGASAGIGEGIALHLAKLGASLSLTGRNKDNLNKVAESCKAQGANEEKILVVAGELTSGDFRKTLMQKTLEKFGKLDVLVNNAGMIHYASATETTEEVYDETMDVNTRCHFFLTNLAVPALKESKGVMSGVAVYCMSKAAMDSYTECLALELAPFGVRVNSINPGTIVSMIARREHSKYQDDKDYEKFLETQVSRHPLGRVGYPKDIADAVAFLASEQASFISGQILYVDGARHCVSVAVATSVK</sequence>
<accession>A0AA88XMV4</accession>
<dbReference type="InterPro" id="IPR020904">
    <property type="entry name" value="Sc_DH/Rdtase_CS"/>
</dbReference>
<protein>
    <submittedName>
        <fullName evidence="2">Uncharacterized protein</fullName>
    </submittedName>
</protein>
<evidence type="ECO:0000313" key="3">
    <source>
        <dbReference type="Proteomes" id="UP001186944"/>
    </source>
</evidence>
<reference evidence="2" key="1">
    <citation type="submission" date="2019-08" db="EMBL/GenBank/DDBJ databases">
        <title>The improved chromosome-level genome for the pearl oyster Pinctada fucata martensii using PacBio sequencing and Hi-C.</title>
        <authorList>
            <person name="Zheng Z."/>
        </authorList>
    </citation>
    <scope>NUCLEOTIDE SEQUENCE</scope>
    <source>
        <strain evidence="2">ZZ-2019</strain>
        <tissue evidence="2">Adductor muscle</tissue>
    </source>
</reference>
<dbReference type="SUPFAM" id="SSF51735">
    <property type="entry name" value="NAD(P)-binding Rossmann-fold domains"/>
    <property type="match status" value="1"/>
</dbReference>
<feature type="non-terminal residue" evidence="2">
    <location>
        <position position="1"/>
    </location>
</feature>
<name>A0AA88XMV4_PINIB</name>
<dbReference type="PRINTS" id="PR00081">
    <property type="entry name" value="GDHRDH"/>
</dbReference>
<dbReference type="EMBL" id="VSWD01000011">
    <property type="protein sequence ID" value="KAK3088342.1"/>
    <property type="molecule type" value="Genomic_DNA"/>
</dbReference>
<dbReference type="Pfam" id="PF13561">
    <property type="entry name" value="adh_short_C2"/>
    <property type="match status" value="1"/>
</dbReference>
<proteinExistence type="predicted"/>
<dbReference type="FunFam" id="3.40.50.720:FF:000084">
    <property type="entry name" value="Short-chain dehydrogenase reductase"/>
    <property type="match status" value="1"/>
</dbReference>
<evidence type="ECO:0000256" key="1">
    <source>
        <dbReference type="ARBA" id="ARBA00023002"/>
    </source>
</evidence>
<evidence type="ECO:0000313" key="2">
    <source>
        <dbReference type="EMBL" id="KAK3088342.1"/>
    </source>
</evidence>
<keyword evidence="1" id="KW-0560">Oxidoreductase</keyword>
<dbReference type="PANTHER" id="PTHR43975">
    <property type="entry name" value="ZGC:101858"/>
    <property type="match status" value="1"/>
</dbReference>
<comment type="caution">
    <text evidence="2">The sequence shown here is derived from an EMBL/GenBank/DDBJ whole genome shotgun (WGS) entry which is preliminary data.</text>
</comment>
<dbReference type="Gene3D" id="3.40.50.720">
    <property type="entry name" value="NAD(P)-binding Rossmann-like Domain"/>
    <property type="match status" value="1"/>
</dbReference>
<dbReference type="PANTHER" id="PTHR43975:SF2">
    <property type="entry name" value="EG:BACR7A4.14 PROTEIN-RELATED"/>
    <property type="match status" value="1"/>
</dbReference>
<organism evidence="2 3">
    <name type="scientific">Pinctada imbricata</name>
    <name type="common">Atlantic pearl-oyster</name>
    <name type="synonym">Pinctada martensii</name>
    <dbReference type="NCBI Taxonomy" id="66713"/>
    <lineage>
        <taxon>Eukaryota</taxon>
        <taxon>Metazoa</taxon>
        <taxon>Spiralia</taxon>
        <taxon>Lophotrochozoa</taxon>
        <taxon>Mollusca</taxon>
        <taxon>Bivalvia</taxon>
        <taxon>Autobranchia</taxon>
        <taxon>Pteriomorphia</taxon>
        <taxon>Pterioida</taxon>
        <taxon>Pterioidea</taxon>
        <taxon>Pteriidae</taxon>
        <taxon>Pinctada</taxon>
    </lineage>
</organism>
<dbReference type="PRINTS" id="PR00080">
    <property type="entry name" value="SDRFAMILY"/>
</dbReference>